<keyword evidence="3" id="KW-0378">Hydrolase</keyword>
<evidence type="ECO:0000256" key="1">
    <source>
        <dbReference type="ARBA" id="ARBA00007623"/>
    </source>
</evidence>
<dbReference type="SUPFAM" id="SSF49758">
    <property type="entry name" value="Calpain large subunit, middle domain (domain III)"/>
    <property type="match status" value="1"/>
</dbReference>
<evidence type="ECO:0000259" key="8">
    <source>
        <dbReference type="PROSITE" id="PS50203"/>
    </source>
</evidence>
<dbReference type="PANTHER" id="PTHR10183">
    <property type="entry name" value="CALPAIN"/>
    <property type="match status" value="1"/>
</dbReference>
<dbReference type="InterPro" id="IPR036397">
    <property type="entry name" value="RNaseH_sf"/>
</dbReference>
<comment type="caution">
    <text evidence="6">Lacks conserved residue(s) required for the propagation of feature annotation.</text>
</comment>
<dbReference type="InterPro" id="IPR033883">
    <property type="entry name" value="C2_III"/>
</dbReference>
<dbReference type="PANTHER" id="PTHR10183:SF433">
    <property type="entry name" value="CALPAIN-A-RELATED"/>
    <property type="match status" value="1"/>
</dbReference>
<evidence type="ECO:0000313" key="10">
    <source>
        <dbReference type="WBParaSite" id="Hba_02534"/>
    </source>
</evidence>
<dbReference type="PROSITE" id="PS00139">
    <property type="entry name" value="THIOL_PROTEASE_CYS"/>
    <property type="match status" value="1"/>
</dbReference>
<dbReference type="Gene3D" id="2.60.120.380">
    <property type="match status" value="1"/>
</dbReference>
<dbReference type="GO" id="GO:0005737">
    <property type="term" value="C:cytoplasm"/>
    <property type="evidence" value="ECO:0007669"/>
    <property type="project" value="TreeGrafter"/>
</dbReference>
<reference evidence="10" key="1">
    <citation type="submission" date="2016-11" db="UniProtKB">
        <authorList>
            <consortium name="WormBaseParasite"/>
        </authorList>
    </citation>
    <scope>IDENTIFICATION</scope>
</reference>
<feature type="region of interest" description="Disordered" evidence="7">
    <location>
        <begin position="27"/>
        <end position="61"/>
    </location>
</feature>
<evidence type="ECO:0000256" key="2">
    <source>
        <dbReference type="ARBA" id="ARBA00022670"/>
    </source>
</evidence>
<organism evidence="9 10">
    <name type="scientific">Heterorhabditis bacteriophora</name>
    <name type="common">Entomopathogenic nematode worm</name>
    <dbReference type="NCBI Taxonomy" id="37862"/>
    <lineage>
        <taxon>Eukaryota</taxon>
        <taxon>Metazoa</taxon>
        <taxon>Ecdysozoa</taxon>
        <taxon>Nematoda</taxon>
        <taxon>Chromadorea</taxon>
        <taxon>Rhabditida</taxon>
        <taxon>Rhabditina</taxon>
        <taxon>Rhabditomorpha</taxon>
        <taxon>Strongyloidea</taxon>
        <taxon>Heterorhabditidae</taxon>
        <taxon>Heterorhabditis</taxon>
    </lineage>
</organism>
<dbReference type="SUPFAM" id="SSF54001">
    <property type="entry name" value="Cysteine proteinases"/>
    <property type="match status" value="2"/>
</dbReference>
<keyword evidence="2" id="KW-0645">Protease</keyword>
<evidence type="ECO:0000256" key="7">
    <source>
        <dbReference type="SAM" id="MobiDB-lite"/>
    </source>
</evidence>
<dbReference type="Pfam" id="PF00648">
    <property type="entry name" value="Peptidase_C2"/>
    <property type="match status" value="2"/>
</dbReference>
<keyword evidence="4" id="KW-0788">Thiol protease</keyword>
<dbReference type="Proteomes" id="UP000095283">
    <property type="component" value="Unplaced"/>
</dbReference>
<feature type="domain" description="Calpain catalytic" evidence="8">
    <location>
        <begin position="246"/>
        <end position="305"/>
    </location>
</feature>
<accession>A0A1I7WCR8</accession>
<feature type="active site" evidence="5">
    <location>
        <position position="272"/>
    </location>
</feature>
<proteinExistence type="inferred from homology"/>
<evidence type="ECO:0000313" key="9">
    <source>
        <dbReference type="Proteomes" id="UP000095283"/>
    </source>
</evidence>
<dbReference type="GO" id="GO:0003676">
    <property type="term" value="F:nucleic acid binding"/>
    <property type="evidence" value="ECO:0007669"/>
    <property type="project" value="InterPro"/>
</dbReference>
<evidence type="ECO:0000256" key="6">
    <source>
        <dbReference type="PROSITE-ProRule" id="PRU00239"/>
    </source>
</evidence>
<dbReference type="InterPro" id="IPR001300">
    <property type="entry name" value="Peptidase_C2_calpain_cat"/>
</dbReference>
<dbReference type="InterPro" id="IPR038765">
    <property type="entry name" value="Papain-like_cys_pep_sf"/>
</dbReference>
<dbReference type="GO" id="GO:0004198">
    <property type="term" value="F:calcium-dependent cysteine-type endopeptidase activity"/>
    <property type="evidence" value="ECO:0007669"/>
    <property type="project" value="InterPro"/>
</dbReference>
<dbReference type="InterPro" id="IPR000169">
    <property type="entry name" value="Pept_cys_AS"/>
</dbReference>
<dbReference type="Pfam" id="PF01067">
    <property type="entry name" value="Calpain_III"/>
    <property type="match status" value="1"/>
</dbReference>
<protein>
    <submittedName>
        <fullName evidence="10">Calpain catalytic domain-containing protein</fullName>
    </submittedName>
</protein>
<comment type="similarity">
    <text evidence="1">Belongs to the peptidase C2 family.</text>
</comment>
<evidence type="ECO:0000256" key="3">
    <source>
        <dbReference type="ARBA" id="ARBA00022801"/>
    </source>
</evidence>
<dbReference type="SMART" id="SM00720">
    <property type="entry name" value="calpain_III"/>
    <property type="match status" value="1"/>
</dbReference>
<dbReference type="WBParaSite" id="Hba_02534">
    <property type="protein sequence ID" value="Hba_02534"/>
    <property type="gene ID" value="Hba_02534"/>
</dbReference>
<dbReference type="InterPro" id="IPR022683">
    <property type="entry name" value="Calpain_III"/>
</dbReference>
<dbReference type="GO" id="GO:0006508">
    <property type="term" value="P:proteolysis"/>
    <property type="evidence" value="ECO:0007669"/>
    <property type="project" value="UniProtKB-KW"/>
</dbReference>
<dbReference type="AlphaFoldDB" id="A0A1I7WCR8"/>
<dbReference type="SMART" id="SM00230">
    <property type="entry name" value="CysPc"/>
    <property type="match status" value="1"/>
</dbReference>
<dbReference type="CDD" id="cd00214">
    <property type="entry name" value="Calpain_III"/>
    <property type="match status" value="1"/>
</dbReference>
<feature type="compositionally biased region" description="Acidic residues" evidence="7">
    <location>
        <begin position="49"/>
        <end position="58"/>
    </location>
</feature>
<dbReference type="PROSITE" id="PS50203">
    <property type="entry name" value="CALPAIN_CAT"/>
    <property type="match status" value="1"/>
</dbReference>
<keyword evidence="9" id="KW-1185">Reference proteome</keyword>
<sequence>MTENEYSYDEEYGGEEDLDYYNEQGENIPCEFEEPQLEQDPGYEKQYSEEYDEQEPDNFESREETEIFLNNHKEDMIKESHRNEVSIYELEEVINLESQLWEEQVPNNGNSGFCCEKLGSLIKGAVDGFGGSGFGDIIGNIGKIVGGDEILTNLISSGRMESAVEKMLGDAAHTFLGVNPATGAIIGAIAGNLIFNMGGKGNSLGCIGKVILDNIISGKYHRDSNTSFIVTLNVARLVNENGILLNEIVAEPQLIVGEQSRFDVKQGALGDCWLLAAVANLTLRDELFYRVVPPDQSFTENYAALRTTITRSQEQGEKNVAIAKKLCITRMAFQRTMERYQELGIVKDCPKTGRLKSKNVKKRILRNNKESMRKMPYKIRGVHMLTEKMKVNRYEKARKLLSIVRQGCTSNVLFIDEKMFTVNSTCNSQNSRQLLQRGHQRSGKVSVNSRSHFPSSVMVWARITASGKASLVFVEKKSCVTAKGGNFEHQLNQIIVGLYGSYENLEGGTTAEALEDFTGGLTEFYDLQKIDKSTLLTIMMMSFDDFYSNFMQMEICNLSAEIMNDISEMIGVNVRDSVKHQWEERAQDGEWNTTRGTAGGCTNHSDTYFRNPQFSSFFAVTENSVEYDGKCTVIIAVLQKYRREMRTIGEDSLPIGFFVYQTDQINNIAHGAEFFHSRKPIASTPTFINMREVVTCRFRVLPGHYVIVPCTFDQKCDGEFLLRIYASGEFQTHLLKGLISYELISLKNWRIFQSKVLLQKIIENSINLHSNFDRNSKECNIFDEGTFCQQIIIDQRLNLAAMSHKCFCPQGFRCPNNIEDTVAITQCEYDEVKHWHRCMMRCVPVGI</sequence>
<dbReference type="InterPro" id="IPR036213">
    <property type="entry name" value="Calpain_III_sf"/>
</dbReference>
<dbReference type="InterPro" id="IPR022684">
    <property type="entry name" value="Calpain_cysteine_protease"/>
</dbReference>
<dbReference type="InterPro" id="IPR022682">
    <property type="entry name" value="Calpain_domain_III"/>
</dbReference>
<dbReference type="PRINTS" id="PR00704">
    <property type="entry name" value="CALPAIN"/>
</dbReference>
<evidence type="ECO:0000256" key="5">
    <source>
        <dbReference type="PIRSR" id="PIRSR622684-1"/>
    </source>
</evidence>
<name>A0A1I7WCR8_HETBA</name>
<evidence type="ECO:0000256" key="4">
    <source>
        <dbReference type="ARBA" id="ARBA00022807"/>
    </source>
</evidence>
<dbReference type="Gene3D" id="3.30.420.10">
    <property type="entry name" value="Ribonuclease H-like superfamily/Ribonuclease H"/>
    <property type="match status" value="1"/>
</dbReference>